<dbReference type="PANTHER" id="PTHR43747">
    <property type="entry name" value="FAD-BINDING PROTEIN"/>
    <property type="match status" value="1"/>
</dbReference>
<feature type="active site" evidence="1">
    <location>
        <position position="82"/>
    </location>
</feature>
<dbReference type="Gene3D" id="3.50.50.60">
    <property type="entry name" value="FAD/NAD(P)-binding domain"/>
    <property type="match status" value="1"/>
</dbReference>
<feature type="binding site" evidence="2">
    <location>
        <position position="82"/>
    </location>
    <ligand>
        <name>7-chloro-L-tryptophan</name>
        <dbReference type="ChEBI" id="CHEBI:58713"/>
    </ligand>
</feature>
<comment type="caution">
    <text evidence="3">The sequence shown here is derived from an EMBL/GenBank/DDBJ whole genome shotgun (WGS) entry which is preliminary data.</text>
</comment>
<evidence type="ECO:0000313" key="4">
    <source>
        <dbReference type="Proteomes" id="UP000019276"/>
    </source>
</evidence>
<dbReference type="GO" id="GO:0000166">
    <property type="term" value="F:nucleotide binding"/>
    <property type="evidence" value="ECO:0007669"/>
    <property type="project" value="UniProtKB-KW"/>
</dbReference>
<dbReference type="InterPro" id="IPR036188">
    <property type="entry name" value="FAD/NAD-bd_sf"/>
</dbReference>
<dbReference type="PROSITE" id="PS51257">
    <property type="entry name" value="PROKAR_LIPOPROTEIN"/>
    <property type="match status" value="1"/>
</dbReference>
<feature type="binding site" evidence="2">
    <location>
        <position position="348"/>
    </location>
    <ligand>
        <name>L-tryptophan</name>
        <dbReference type="ChEBI" id="CHEBI:57912"/>
    </ligand>
</feature>
<feature type="binding site" evidence="2">
    <location>
        <begin position="9"/>
        <end position="12"/>
    </location>
    <ligand>
        <name>FAD</name>
        <dbReference type="ChEBI" id="CHEBI:57692"/>
    </ligand>
</feature>
<dbReference type="SUPFAM" id="SSF51905">
    <property type="entry name" value="FAD/NAD(P)-binding domain"/>
    <property type="match status" value="1"/>
</dbReference>
<evidence type="ECO:0000256" key="2">
    <source>
        <dbReference type="PIRSR" id="PIRSR011396-2"/>
    </source>
</evidence>
<dbReference type="AlphaFoldDB" id="W7QHY8"/>
<evidence type="ECO:0000256" key="1">
    <source>
        <dbReference type="PIRSR" id="PIRSR011396-1"/>
    </source>
</evidence>
<keyword evidence="4" id="KW-1185">Reference proteome</keyword>
<dbReference type="Proteomes" id="UP000019276">
    <property type="component" value="Unassembled WGS sequence"/>
</dbReference>
<dbReference type="EMBL" id="ARZY01000004">
    <property type="protein sequence ID" value="EWH11491.1"/>
    <property type="molecule type" value="Genomic_DNA"/>
</dbReference>
<keyword evidence="2" id="KW-0285">Flavoprotein</keyword>
<dbReference type="eggNOG" id="COG0654">
    <property type="taxonomic scope" value="Bacteria"/>
</dbReference>
<dbReference type="PATRIC" id="fig|1328313.3.peg.674"/>
<dbReference type="PIRSF" id="PIRSF011396">
    <property type="entry name" value="Trp_halogenase"/>
    <property type="match status" value="1"/>
</dbReference>
<dbReference type="RefSeq" id="WP_035013213.1">
    <property type="nucleotide sequence ID" value="NZ_ARZY01000004.1"/>
</dbReference>
<dbReference type="InterPro" id="IPR006905">
    <property type="entry name" value="Flavin_halogenase"/>
</dbReference>
<dbReference type="STRING" id="1328313.DS2_03245"/>
<dbReference type="PANTHER" id="PTHR43747:SF4">
    <property type="entry name" value="FLAVIN-DEPENDENT TRYPTOPHAN HALOGENASE"/>
    <property type="match status" value="1"/>
</dbReference>
<protein>
    <submittedName>
        <fullName evidence="3">Response regulator receiver domain-containing protein</fullName>
    </submittedName>
</protein>
<keyword evidence="2" id="KW-0274">FAD</keyword>
<proteinExistence type="predicted"/>
<accession>W7QHY8</accession>
<keyword evidence="2" id="KW-0547">Nucleotide-binding</keyword>
<dbReference type="GO" id="GO:0004497">
    <property type="term" value="F:monooxygenase activity"/>
    <property type="evidence" value="ECO:0007669"/>
    <property type="project" value="InterPro"/>
</dbReference>
<organism evidence="3 4">
    <name type="scientific">Catenovulum agarivorans DS-2</name>
    <dbReference type="NCBI Taxonomy" id="1328313"/>
    <lineage>
        <taxon>Bacteria</taxon>
        <taxon>Pseudomonadati</taxon>
        <taxon>Pseudomonadota</taxon>
        <taxon>Gammaproteobacteria</taxon>
        <taxon>Alteromonadales</taxon>
        <taxon>Alteromonadaceae</taxon>
        <taxon>Catenovulum</taxon>
    </lineage>
</organism>
<feature type="binding site" evidence="2">
    <location>
        <position position="339"/>
    </location>
    <ligand>
        <name>FAD</name>
        <dbReference type="ChEBI" id="CHEBI:57692"/>
    </ligand>
</feature>
<gene>
    <name evidence="3" type="ORF">DS2_03245</name>
</gene>
<evidence type="ECO:0000313" key="3">
    <source>
        <dbReference type="EMBL" id="EWH11491.1"/>
    </source>
</evidence>
<dbReference type="InterPro" id="IPR033856">
    <property type="entry name" value="Trp_halogen"/>
</dbReference>
<reference evidence="3 4" key="1">
    <citation type="journal article" date="2014" name="Genome Announc.">
        <title>Draft Genome Sequence of the Agar-Degrading Bacterium Catenovulum sp. Strain DS-2, Isolated from Intestines of Haliotis diversicolor.</title>
        <authorList>
            <person name="Shan D."/>
            <person name="Li X."/>
            <person name="Gu Z."/>
            <person name="Wei G."/>
            <person name="Gao Z."/>
            <person name="Shao Z."/>
        </authorList>
    </citation>
    <scope>NUCLEOTIDE SEQUENCE [LARGE SCALE GENOMIC DNA]</scope>
    <source>
        <strain evidence="3 4">DS-2</strain>
    </source>
</reference>
<dbReference type="InterPro" id="IPR050816">
    <property type="entry name" value="Flavin-dep_Halogenase_NPB"/>
</dbReference>
<sequence length="504" mass="56953">MKNICILGGGTAGWMTACLMAKHWNNRQPDSQTEKVQITLIESDKVPSIGVGEGSTPQLKKLFDTLDISEQEWMPACHATYKNGIRFVDWSTRAGFKQYFHPFPAQVDDHTVPGFFHNSFLIRKGIDLDAHPDHFFLTTHLANQNKAPISAENFPFEVNYGYHFDAAKVARILKTKAQQLGVSVAVATIEHVEQDIAGNIKLLIGQDGQTFSADYFVDCSGFQSLLLQQSLAVPFQSFSDNLFNDKAVVLSVPRKSQQPLMSQTISTALKHGWMWQIPLQHRTGFGYVYSSQYTNAEQAEQELRNRLVAQSADISARHINMRVGQVTKHWHKNCVAIGLSQGFIEPLEATALHIVQEGIEGFIDALHKGGFSNQLQADYNQQMTARFNAIRDYIVAHYKLNTRKDTLYWRNNAANQNLSDSLQHIIKTWFSGQNLSDELARQKIDEYYPSVSWHCLLAGYGHFPDKQQLIEGNDFAKQYSIEQINKFIHACCLNYPSQVDCLGC</sequence>
<name>W7QHY8_9ALTE</name>
<dbReference type="Pfam" id="PF04820">
    <property type="entry name" value="Trp_halogenase"/>
    <property type="match status" value="1"/>
</dbReference>
<dbReference type="OrthoDB" id="7178350at2"/>